<dbReference type="SUPFAM" id="SSF81296">
    <property type="entry name" value="E set domains"/>
    <property type="match status" value="2"/>
</dbReference>
<dbReference type="EMBL" id="KB007900">
    <property type="protein sequence ID" value="ELR21749.1"/>
    <property type="molecule type" value="Genomic_DNA"/>
</dbReference>
<reference evidence="2 3" key="1">
    <citation type="journal article" date="2013" name="Genome Biol.">
        <title>Genome of Acanthamoeba castellanii highlights extensive lateral gene transfer and early evolution of tyrosine kinase signaling.</title>
        <authorList>
            <person name="Clarke M."/>
            <person name="Lohan A.J."/>
            <person name="Liu B."/>
            <person name="Lagkouvardos I."/>
            <person name="Roy S."/>
            <person name="Zafar N."/>
            <person name="Bertelli C."/>
            <person name="Schilde C."/>
            <person name="Kianianmomeni A."/>
            <person name="Burglin T.R."/>
            <person name="Frech C."/>
            <person name="Turcotte B."/>
            <person name="Kopec K.O."/>
            <person name="Synnott J.M."/>
            <person name="Choo C."/>
            <person name="Paponov I."/>
            <person name="Finkler A."/>
            <person name="Soon Heng Tan C."/>
            <person name="Hutchins A.P."/>
            <person name="Weinmeier T."/>
            <person name="Rattei T."/>
            <person name="Chu J.S."/>
            <person name="Gimenez G."/>
            <person name="Irimia M."/>
            <person name="Rigden D.J."/>
            <person name="Fitzpatrick D.A."/>
            <person name="Lorenzo-Morales J."/>
            <person name="Bateman A."/>
            <person name="Chiu C.H."/>
            <person name="Tang P."/>
            <person name="Hegemann P."/>
            <person name="Fromm H."/>
            <person name="Raoult D."/>
            <person name="Greub G."/>
            <person name="Miranda-Saavedra D."/>
            <person name="Chen N."/>
            <person name="Nash P."/>
            <person name="Ginger M.L."/>
            <person name="Horn M."/>
            <person name="Schaap P."/>
            <person name="Caler L."/>
            <person name="Loftus B."/>
        </authorList>
    </citation>
    <scope>NUCLEOTIDE SEQUENCE [LARGE SCALE GENOMIC DNA]</scope>
    <source>
        <strain evidence="2 3">Neff</strain>
    </source>
</reference>
<dbReference type="GeneID" id="14922661"/>
<dbReference type="InterPro" id="IPR050357">
    <property type="entry name" value="Arrestin_domain-protein"/>
</dbReference>
<dbReference type="RefSeq" id="XP_004347131.1">
    <property type="nucleotide sequence ID" value="XM_004347081.1"/>
</dbReference>
<keyword evidence="3" id="KW-1185">Reference proteome</keyword>
<dbReference type="Pfam" id="PF00339">
    <property type="entry name" value="Arrestin_N"/>
    <property type="match status" value="1"/>
</dbReference>
<dbReference type="GO" id="GO:0005737">
    <property type="term" value="C:cytoplasm"/>
    <property type="evidence" value="ECO:0007669"/>
    <property type="project" value="TreeGrafter"/>
</dbReference>
<evidence type="ECO:0000259" key="1">
    <source>
        <dbReference type="SMART" id="SM01017"/>
    </source>
</evidence>
<dbReference type="Gene3D" id="2.60.40.640">
    <property type="match status" value="2"/>
</dbReference>
<dbReference type="InterPro" id="IPR014756">
    <property type="entry name" value="Ig_E-set"/>
</dbReference>
<dbReference type="OrthoDB" id="14707at2759"/>
<dbReference type="AlphaFoldDB" id="L8H8B9"/>
<evidence type="ECO:0000313" key="3">
    <source>
        <dbReference type="Proteomes" id="UP000011083"/>
    </source>
</evidence>
<dbReference type="PANTHER" id="PTHR11188">
    <property type="entry name" value="ARRESTIN DOMAIN CONTAINING PROTEIN"/>
    <property type="match status" value="1"/>
</dbReference>
<dbReference type="VEuPathDB" id="AmoebaDB:ACA1_384850"/>
<evidence type="ECO:0000313" key="2">
    <source>
        <dbReference type="EMBL" id="ELR21749.1"/>
    </source>
</evidence>
<dbReference type="Proteomes" id="UP000011083">
    <property type="component" value="Unassembled WGS sequence"/>
</dbReference>
<dbReference type="InterPro" id="IPR014752">
    <property type="entry name" value="Arrestin-like_C"/>
</dbReference>
<dbReference type="Pfam" id="PF02752">
    <property type="entry name" value="Arrestin_C"/>
    <property type="match status" value="1"/>
</dbReference>
<feature type="domain" description="Arrestin C-terminal-like" evidence="1">
    <location>
        <begin position="169"/>
        <end position="294"/>
    </location>
</feature>
<dbReference type="GO" id="GO:0015031">
    <property type="term" value="P:protein transport"/>
    <property type="evidence" value="ECO:0007669"/>
    <property type="project" value="TreeGrafter"/>
</dbReference>
<dbReference type="SMART" id="SM01017">
    <property type="entry name" value="Arrestin_C"/>
    <property type="match status" value="1"/>
</dbReference>
<dbReference type="KEGG" id="acan:ACA1_384850"/>
<protein>
    <submittedName>
        <fullName evidence="2">Arrestin (Or santigen), n-terminal domain containing protein</fullName>
    </submittedName>
</protein>
<proteinExistence type="predicted"/>
<accession>L8H8B9</accession>
<dbReference type="InterPro" id="IPR011021">
    <property type="entry name" value="Arrestin-like_N"/>
</dbReference>
<dbReference type="STRING" id="1257118.L8H8B9"/>
<organism evidence="2 3">
    <name type="scientific">Acanthamoeba castellanii (strain ATCC 30010 / Neff)</name>
    <dbReference type="NCBI Taxonomy" id="1257118"/>
    <lineage>
        <taxon>Eukaryota</taxon>
        <taxon>Amoebozoa</taxon>
        <taxon>Discosea</taxon>
        <taxon>Longamoebia</taxon>
        <taxon>Centramoebida</taxon>
        <taxon>Acanthamoebidae</taxon>
        <taxon>Acanthamoeba</taxon>
    </lineage>
</organism>
<dbReference type="InterPro" id="IPR011022">
    <property type="entry name" value="Arrestin_C-like"/>
</dbReference>
<name>L8H8B9_ACACF</name>
<dbReference type="OMA" id="NCKLDVT"/>
<gene>
    <name evidence="2" type="ORF">ACA1_384850</name>
</gene>
<dbReference type="PANTHER" id="PTHR11188:SF169">
    <property type="entry name" value="ARRESTIN DOMAIN-CONTAINING PROTEIN A"/>
    <property type="match status" value="1"/>
</dbReference>
<sequence length="342" mass="38668">MSSVAIFLHQQHYTAGDALSGDVVVTVSHPLQAHHVTLFIDGREKVFWEETEMEKDSEGRVKHVKVHRKDSHHFLKEKVILSGAVTLQPGQNTFRFTHRLSSGLPASFLEKASVHAHPVKAKIDYELSAEVDAHHARDLKTHVHLTVGQHTGGPISPVEHTNRKSFMFNQGHLGMRVELDRDVYFPGDEVKMKLEVSNESVTGINVDLRRHMTLRAHHHRFSHSDNAQHLRLEGLAEATKDSRFAKFRIPTDFSRLSTKSDLLQATYDLKVECDVPMAVDLSIIIPLVITVPQHLDLRAKEYSAPHDIEHEEIVRQGDTYHERTPLVLPDKTGDMCACCILS</sequence>